<accession>A0ABU2FMW8</accession>
<evidence type="ECO:0000313" key="6">
    <source>
        <dbReference type="Proteomes" id="UP001268864"/>
    </source>
</evidence>
<dbReference type="EMBL" id="JAMQOS010000002">
    <property type="protein sequence ID" value="MDS0282093.1"/>
    <property type="molecule type" value="Genomic_DNA"/>
</dbReference>
<keyword evidence="1" id="KW-0805">Transcription regulation</keyword>
<dbReference type="Pfam" id="PF15915">
    <property type="entry name" value="BAT"/>
    <property type="match status" value="1"/>
</dbReference>
<dbReference type="PANTHER" id="PTHR34236">
    <property type="entry name" value="DIMETHYL SULFOXIDE REDUCTASE TRANSCRIPTIONAL ACTIVATOR"/>
    <property type="match status" value="1"/>
</dbReference>
<feature type="domain" description="Bacterioopsin transcriptional activator GAF and HTH associated" evidence="4">
    <location>
        <begin position="15"/>
        <end position="141"/>
    </location>
</feature>
<protein>
    <submittedName>
        <fullName evidence="5">Helix-turn-helix domain-containing protein</fullName>
    </submittedName>
</protein>
<evidence type="ECO:0000259" key="3">
    <source>
        <dbReference type="Pfam" id="PF04967"/>
    </source>
</evidence>
<organism evidence="5 6">
    <name type="scientific">Haloarcula onubensis</name>
    <dbReference type="NCBI Taxonomy" id="2950539"/>
    <lineage>
        <taxon>Archaea</taxon>
        <taxon>Methanobacteriati</taxon>
        <taxon>Methanobacteriota</taxon>
        <taxon>Stenosarchaea group</taxon>
        <taxon>Halobacteria</taxon>
        <taxon>Halobacteriales</taxon>
        <taxon>Haloarculaceae</taxon>
        <taxon>Haloarcula</taxon>
    </lineage>
</organism>
<dbReference type="RefSeq" id="WP_310899926.1">
    <property type="nucleotide sequence ID" value="NZ_JAMQOS010000002.1"/>
</dbReference>
<feature type="domain" description="HTH bat-type" evidence="3">
    <location>
        <begin position="158"/>
        <end position="203"/>
    </location>
</feature>
<evidence type="ECO:0000256" key="2">
    <source>
        <dbReference type="ARBA" id="ARBA00023163"/>
    </source>
</evidence>
<sequence length="226" mass="24303">MSVFTIIAIPADAFLLEAALSENPDLNVRLERAVPTKSSFVPYFWVADHSIEAIEAALRADADIDSFEIVDSVAGENLVRASWASGVDGFLDALTDADGTILEGTAEAGSWRFSLRFPGHDDLSTFYRGCVDHGISVDVETVHNPGVPEMLGLDFDVTEPQRDALVTALDEGYYDVPRGINLTELADRLGLSDTAVSQRLRRGSAALLRNTLVEGGADAESDDDGE</sequence>
<dbReference type="Proteomes" id="UP001268864">
    <property type="component" value="Unassembled WGS sequence"/>
</dbReference>
<dbReference type="PANTHER" id="PTHR34236:SF1">
    <property type="entry name" value="DIMETHYL SULFOXIDE REDUCTASE TRANSCRIPTIONAL ACTIVATOR"/>
    <property type="match status" value="1"/>
</dbReference>
<proteinExistence type="predicted"/>
<evidence type="ECO:0000259" key="4">
    <source>
        <dbReference type="Pfam" id="PF15915"/>
    </source>
</evidence>
<dbReference type="InterPro" id="IPR007050">
    <property type="entry name" value="HTH_bacterioopsin"/>
</dbReference>
<keyword evidence="2" id="KW-0804">Transcription</keyword>
<evidence type="ECO:0000313" key="5">
    <source>
        <dbReference type="EMBL" id="MDS0282093.1"/>
    </source>
</evidence>
<dbReference type="InterPro" id="IPR031803">
    <property type="entry name" value="BAT_GAF/HTH-assoc"/>
</dbReference>
<reference evidence="5 6" key="1">
    <citation type="submission" date="2022-06" db="EMBL/GenBank/DDBJ databases">
        <title>Halomicroarcula sp. a new haloarchaeum isolate from saline soil.</title>
        <authorList>
            <person name="Strakova D."/>
            <person name="Galisteo C."/>
            <person name="Sanchez-Porro C."/>
            <person name="Ventosa A."/>
        </authorList>
    </citation>
    <scope>NUCLEOTIDE SEQUENCE [LARGE SCALE GENOMIC DNA]</scope>
    <source>
        <strain evidence="5 6">S3CR25-11</strain>
    </source>
</reference>
<evidence type="ECO:0000256" key="1">
    <source>
        <dbReference type="ARBA" id="ARBA00023015"/>
    </source>
</evidence>
<keyword evidence="6" id="KW-1185">Reference proteome</keyword>
<comment type="caution">
    <text evidence="5">The sequence shown here is derived from an EMBL/GenBank/DDBJ whole genome shotgun (WGS) entry which is preliminary data.</text>
</comment>
<gene>
    <name evidence="5" type="ORF">NDI86_08155</name>
</gene>
<dbReference type="Pfam" id="PF04967">
    <property type="entry name" value="HTH_10"/>
    <property type="match status" value="1"/>
</dbReference>
<name>A0ABU2FMW8_9EURY</name>